<keyword evidence="3" id="KW-0808">Transferase</keyword>
<dbReference type="PROSITE" id="PS50525">
    <property type="entry name" value="RDRP_SSRNA_NEG_SEG"/>
    <property type="match status" value="1"/>
</dbReference>
<evidence type="ECO:0000256" key="7">
    <source>
        <dbReference type="SAM" id="MobiDB-lite"/>
    </source>
</evidence>
<evidence type="ECO:0000313" key="10">
    <source>
        <dbReference type="Proteomes" id="UP001256172"/>
    </source>
</evidence>
<keyword evidence="9" id="KW-0548">Nucleotidyltransferase</keyword>
<keyword evidence="10" id="KW-1185">Reference proteome</keyword>
<dbReference type="GO" id="GO:0003968">
    <property type="term" value="F:RNA-directed RNA polymerase activity"/>
    <property type="evidence" value="ECO:0007669"/>
    <property type="project" value="UniProtKB-KW"/>
</dbReference>
<dbReference type="GO" id="GO:0039694">
    <property type="term" value="P:viral RNA genome replication"/>
    <property type="evidence" value="ECO:0007669"/>
    <property type="project" value="InterPro"/>
</dbReference>
<protein>
    <recommendedName>
        <fullName evidence="2">RNA-directed RNA polymerase L</fullName>
        <ecNumber evidence="1">2.7.7.48</ecNumber>
    </recommendedName>
    <alternativeName>
        <fullName evidence="4">Large structural protein</fullName>
    </alternativeName>
    <alternativeName>
        <fullName evidence="6">Replicase</fullName>
    </alternativeName>
    <alternativeName>
        <fullName evidence="5">Transcriptase</fullName>
    </alternativeName>
</protein>
<evidence type="ECO:0000256" key="2">
    <source>
        <dbReference type="ARBA" id="ARBA00018602"/>
    </source>
</evidence>
<feature type="domain" description="RdRp catalytic" evidence="8">
    <location>
        <begin position="1398"/>
        <end position="1579"/>
    </location>
</feature>
<proteinExistence type="predicted"/>
<feature type="region of interest" description="Disordered" evidence="7">
    <location>
        <begin position="651"/>
        <end position="672"/>
    </location>
</feature>
<keyword evidence="9" id="KW-0696">RNA-directed RNA polymerase</keyword>
<evidence type="ECO:0000313" key="9">
    <source>
        <dbReference type="EMBL" id="AWV56680.1"/>
    </source>
</evidence>
<evidence type="ECO:0000256" key="5">
    <source>
        <dbReference type="ARBA" id="ARBA00030436"/>
    </source>
</evidence>
<sequence>MSKRNEKIPGEREPLKEHSKDGSTSSASKTLQSNEITSFIENITLLDRINKDALNKILGIEPYVLGAASAHESIVRSCYKIEKDLVSIDDSVKDNKNDDLPIDLENASSLIRQYYTDLKDVLLKRHDLFGLLVSKYLRFQPSVRNDVLMSDAIHDYLDELQKNVELDNHLNPELDVKSRINTDLLTPDNYVMFKEPGTKKLGLIIYDWKVSINSHSEIETTEKYYKSIYKTFEEIYIDGKPFLEDHPVYICVVILSPMGTFSIETRLSRVIQEFSNSPYKTVESRKIYSEKSKMCRVKIINDIDNTGDYREFYTLTQMMKNKTESLIPSVVSGEDIFFTHFSHTYRNTDLSDNCMSDVVREILENIHDDIYTNSQMKHYILGNFVFFESTMSEEHFADRMKGYIANCKFMGINPKSKPEKLKAFLSLIQEKKQVKLKAVLNAAIEASVKKKKEKILIKTSDEAFEIASKKYGERYKGCYVEKLSKTKTNFPIPWVPNIAKIGIGESDYHNSITNVFRSALRDVTDLIYNKIYGELEEREISNIMLGLVKTCLVNHSCDTSKFESSKMEDVININNGNIEVERSSDSKKFRNYKNMLVRTKNEFKLGSKDLEFIKGMRVLRSGMSKRERRQIKMEREKMVFEAVRNIILEDKAQHTTNPDNKREHGSKLTDKEDTSKSLIYDISAGITISQEEYNSVAHEHRVIHYQDQAAMEKAEQIKDFFLVLASFDTRDNSGKITKVYQKYVDSFERLFTKKNLLGQEKERAFAILKCLKDLSVLHRSEDYMQFSKSLMVADRYMPSNGFKIITTANKNMLMLAFKGDGMNKMGAGVPYVTVLRVPKQLVESTLGCYTKEVLCYFLDKNTGDYIMITRPQRLNQVRLLSLFKSPSKVPILFSHFCSSAKEFRDNHSTMNSGSISLDGILKPHISNILFSSFIIGTVTSLSRMAIFDFMRYAGFLPLSDYSNVNDYIAEKYDPELTSVVDMFFLTGIRSLLREMENLELSKKSVPMTIDQEMDMSGGIEGFNIKCPLTRTTLSNIEHLFNNVYAAVYMQPKSLHHRKHNLGSLVQVPAEYELKARMKAGLGPDDPMKPMRWMFAGPDDYAIDGVLNVIGIHDYYMKTVKDVSMTRNNIMKEEMFNLPCYKINTLSSSKKCSKLDNISDKEIIECVERCKKTRMENIHKLSARDKHIVTGMIKARAEDRSSFRYYLNSRKIDLVSTEKWFSIVSNKEIIKYFPCNNEKFATGNNPVVVETYYKIRFSECQEVTFLKSHKVSEELYDLIKEYHSMADLDWNYLRGYKKGSEGKKHTFIQMLEFIVKRTKISINHMGYLVSVFEKHQRTKVDREIYLMSMRVKMTLYYIEHFFKHIAQSDPSEAISVSGDQKIKVLVNLSIDTFTEYNEIIKESSDSAMAFLSADMSKWSASDQSYKYILTILMNPCLTTGEQNLMVECLMMYIQYKQISIPVDIYDSFKKNESNDIKVQSDIRVLTNNFTRNCFPVGLNWLQGNLNYLSSVYHSIAMNTIAMVLAAFPGVLITMRHMVHSDDNVTSLVVRAGLEILLKAWDAKDLPELLFRVCEVLLKYFCITLNTKKSYASTKELEFTSERIINGAIIPLWCRNTCNLGTESSHLSYFDDAMSLANHLTQLLRKGCPNELMPFCYAAVQCQSLSIYSMLPGEENDIVSIVRSIGLDYDYFELPIAVGGWISLSTEMMAILGPSCNDQMIYYSVLKEIMKSKDFADLKKSFNREKNIGTIAMEIFDDKKQGILNELQQRCLFLMNMFKASLSTEDSQDVEMGVRFQTMMSQIIKLPNYVNENAMKSLSSFNDFVKLFPYLKKNERLLMAIKCRNLVEGLNSEEELLAQYEIEKLYEGMMEKPESYLISPLNDMDYLMSKIINYSSISKRYQLSNQNTEKLALDRILRSKAKTFINPLGNEKMTYRENLESKLLSMKEDIMDNSAVFMTACRAIVRDVNFEMALGIIDQMQPNQATPKQNYNFKWFRTEKFDTQLEGSPGLIIINQVYGSNYIENLGLKNIPLTVDSMNIVQSLFGLVSTFDDISRVARGETKMSTEEFINSCNTRRQILSVNYMVQAQNRLLAVNTCYNRKNFPFYSRYNTGKTFNSNVLSLLSTIYSRTENIYFYSSVEYLINRNTRLTVDIMRDVNLLEAVDSAVYISDRLQSLFPEISTDDIKFILSKMNIAGFNMLDMISKDMSNIRRTIREVRNRPFVEMSLGPKLHAVSNFLPWLFNMGLIGQEELSFISRKTRREEVMYIKSGKLDEMGCYNDGEEIKLGLKTDFCFGMLCHTELQTSISIKTPYTQFNDANEIVGVIKSVCLSLIKKIINDKRDIFRLKQPYDVDLVPSRACIRLSSSGKLIAHMNSSNRVEKVSNVKCLIDVEITDVMPAVWDILGESSTKDIRKAVSGECFSQTHTLVKKDSKHVNLLLDSLRRHNGFYSGVNMIKQEVNNSNLPELSKTMLRDAIDTFKGSISKGLEDFTDTESFDKFLQDTEFSEVLETQKELMEAIADDEEDLIEMVQYLDKAAQFMSTRKERIDDFKKICEIVKFTMSHVNQSYRIRRPTGDYFPKIVMETEVMIAPNYSKESIKESGILVKGILDFLRYCEICYKNNLVLNVNKIKLLRTGRYVVPSNIIYLDKDLSNDIMSAMHDYKTVVVGKLEMDERISDLLEYYGFKFAGEAIKDENRRARAEFVDSSDLAGIGDYRTEDKVKRLMTFVKKRPASLMPSNTLIIGEVLKFYCLGLNGGYDSTEALLEAAFGNRMESEIPGMKLKEIRNCLASLELANTINKHYTLVKIDLKEISDSINDLFKFLNIDLDRKIVNSANIISRLDTSDRESFLKSSKNYCDWMSFYSSCFNDQTMVGSQSSTVIKDEVTRATATLSSKRSLVMTNEEKEKDMMDIFG</sequence>
<dbReference type="EMBL" id="MF469045">
    <property type="protein sequence ID" value="AWV56680.1"/>
    <property type="molecule type" value="Genomic_RNA"/>
</dbReference>
<evidence type="ECO:0000256" key="1">
    <source>
        <dbReference type="ARBA" id="ARBA00012494"/>
    </source>
</evidence>
<gene>
    <name evidence="9" type="primary">RdRp</name>
</gene>
<name>A0AAD0PA64_9VIRU</name>
<dbReference type="Pfam" id="PF04196">
    <property type="entry name" value="Bunya_RdRp"/>
    <property type="match status" value="1"/>
</dbReference>
<reference evidence="9" key="1">
    <citation type="submission" date="2017-07" db="EMBL/GenBank/DDBJ databases">
        <title>Full genome characterisation of 8 tospoviruses by next generation sequencing.</title>
        <authorList>
            <person name="Dullemans A.M."/>
            <person name="van Bekkum P.J."/>
            <person name="Roenhorst J.W."/>
            <person name="Kormelink R."/>
            <person name="van der Vlugt R.A.A."/>
        </authorList>
    </citation>
    <scope>NUCLEOTIDE SEQUENCE</scope>
    <source>
        <strain evidence="9">LRNV_2015_001</strain>
    </source>
</reference>
<feature type="region of interest" description="Disordered" evidence="7">
    <location>
        <begin position="1"/>
        <end position="30"/>
    </location>
</feature>
<evidence type="ECO:0000256" key="6">
    <source>
        <dbReference type="ARBA" id="ARBA00031012"/>
    </source>
</evidence>
<dbReference type="Gene3D" id="3.40.91.60">
    <property type="match status" value="1"/>
</dbReference>
<dbReference type="GO" id="GO:0006351">
    <property type="term" value="P:DNA-templated transcription"/>
    <property type="evidence" value="ECO:0007669"/>
    <property type="project" value="InterPro"/>
</dbReference>
<dbReference type="EC" id="2.7.7.48" evidence="1"/>
<dbReference type="InterPro" id="IPR007099">
    <property type="entry name" value="RNA-dir_pol_NSvirus"/>
</dbReference>
<dbReference type="Proteomes" id="UP001256172">
    <property type="component" value="Genome"/>
</dbReference>
<evidence type="ECO:0000256" key="3">
    <source>
        <dbReference type="ARBA" id="ARBA00022679"/>
    </source>
</evidence>
<evidence type="ECO:0000259" key="8">
    <source>
        <dbReference type="PROSITE" id="PS50525"/>
    </source>
</evidence>
<evidence type="ECO:0000256" key="4">
    <source>
        <dbReference type="ARBA" id="ARBA00030285"/>
    </source>
</evidence>
<accession>A0AAD0PA64</accession>
<dbReference type="InterPro" id="IPR007322">
    <property type="entry name" value="RNA_pol_bunyavir"/>
</dbReference>
<organism evidence="9 10">
    <name type="scientific">Lisianthus necrotic ringspot virus</name>
    <dbReference type="NCBI Taxonomy" id="1398661"/>
    <lineage>
        <taxon>Viruses</taxon>
        <taxon>Riboviria</taxon>
        <taxon>Orthornavirae</taxon>
        <taxon>Negarnaviricota</taxon>
        <taxon>Polyploviricotina</taxon>
        <taxon>Bunyaviricetes</taxon>
        <taxon>Elliovirales</taxon>
        <taxon>Tospoviridae</taxon>
        <taxon>Orthotospovirus</taxon>
        <taxon>Orthotospovirus eustomae</taxon>
    </lineage>
</organism>
<feature type="compositionally biased region" description="Basic and acidic residues" evidence="7">
    <location>
        <begin position="1"/>
        <end position="21"/>
    </location>
</feature>